<feature type="chain" id="PRO_5021232438" description="Secreted protein" evidence="1">
    <location>
        <begin position="28"/>
        <end position="94"/>
    </location>
</feature>
<accession>A0A4Z0GAE0</accession>
<organism evidence="2 3">
    <name type="scientific">Streptomyces palmae</name>
    <dbReference type="NCBI Taxonomy" id="1701085"/>
    <lineage>
        <taxon>Bacteria</taxon>
        <taxon>Bacillati</taxon>
        <taxon>Actinomycetota</taxon>
        <taxon>Actinomycetes</taxon>
        <taxon>Kitasatosporales</taxon>
        <taxon>Streptomycetaceae</taxon>
        <taxon>Streptomyces</taxon>
    </lineage>
</organism>
<gene>
    <name evidence="2" type="ORF">E4099_26875</name>
</gene>
<feature type="signal peptide" evidence="1">
    <location>
        <begin position="1"/>
        <end position="27"/>
    </location>
</feature>
<name>A0A4Z0GAE0_9ACTN</name>
<dbReference type="RefSeq" id="WP_135341717.1">
    <property type="nucleotide sequence ID" value="NZ_JBHLTX010000045.1"/>
</dbReference>
<proteinExistence type="predicted"/>
<comment type="caution">
    <text evidence="2">The sequence shown here is derived from an EMBL/GenBank/DDBJ whole genome shotgun (WGS) entry which is preliminary data.</text>
</comment>
<dbReference type="OrthoDB" id="3874004at2"/>
<protein>
    <recommendedName>
        <fullName evidence="4">Secreted protein</fullName>
    </recommendedName>
</protein>
<reference evidence="2 3" key="1">
    <citation type="submission" date="2019-03" db="EMBL/GenBank/DDBJ databases">
        <authorList>
            <person name="Gonzalez-Pimentel J.L."/>
        </authorList>
    </citation>
    <scope>NUCLEOTIDE SEQUENCE [LARGE SCALE GENOMIC DNA]</scope>
    <source>
        <strain evidence="2 3">JCM 31289</strain>
    </source>
</reference>
<keyword evidence="1" id="KW-0732">Signal</keyword>
<evidence type="ECO:0000313" key="2">
    <source>
        <dbReference type="EMBL" id="TGA93159.1"/>
    </source>
</evidence>
<dbReference type="Proteomes" id="UP000297948">
    <property type="component" value="Unassembled WGS sequence"/>
</dbReference>
<evidence type="ECO:0008006" key="4">
    <source>
        <dbReference type="Google" id="ProtNLM"/>
    </source>
</evidence>
<evidence type="ECO:0000313" key="3">
    <source>
        <dbReference type="Proteomes" id="UP000297948"/>
    </source>
</evidence>
<dbReference type="EMBL" id="SRID01000369">
    <property type="protein sequence ID" value="TGA93159.1"/>
    <property type="molecule type" value="Genomic_DNA"/>
</dbReference>
<sequence length="94" mass="9534">MRRIGMTVASVMGAAALALSVAGTATAAQGVLLINGRPHTNPGGCITDTMETVANMTNQTAVVYSEPGCQGEVVTTLMPGQEEEIGGGESVRIN</sequence>
<dbReference type="Pfam" id="PF03995">
    <property type="entry name" value="Inhibitor_I36"/>
    <property type="match status" value="1"/>
</dbReference>
<dbReference type="AlphaFoldDB" id="A0A4Z0GAE0"/>
<keyword evidence="3" id="KW-1185">Reference proteome</keyword>
<evidence type="ECO:0000256" key="1">
    <source>
        <dbReference type="SAM" id="SignalP"/>
    </source>
</evidence>